<evidence type="ECO:0000256" key="1">
    <source>
        <dbReference type="SAM" id="MobiDB-lite"/>
    </source>
</evidence>
<reference evidence="2 3" key="1">
    <citation type="submission" date="2016-11" db="EMBL/GenBank/DDBJ databases">
        <title>The macronuclear genome of Stentor coeruleus: a giant cell with tiny introns.</title>
        <authorList>
            <person name="Slabodnick M."/>
            <person name="Ruby J.G."/>
            <person name="Reiff S.B."/>
            <person name="Swart E.C."/>
            <person name="Gosai S."/>
            <person name="Prabakaran S."/>
            <person name="Witkowska E."/>
            <person name="Larue G.E."/>
            <person name="Fisher S."/>
            <person name="Freeman R.M."/>
            <person name="Gunawardena J."/>
            <person name="Chu W."/>
            <person name="Stover N.A."/>
            <person name="Gregory B.D."/>
            <person name="Nowacki M."/>
            <person name="Derisi J."/>
            <person name="Roy S.W."/>
            <person name="Marshall W.F."/>
            <person name="Sood P."/>
        </authorList>
    </citation>
    <scope>NUCLEOTIDE SEQUENCE [LARGE SCALE GENOMIC DNA]</scope>
    <source>
        <strain evidence="2">WM001</strain>
    </source>
</reference>
<dbReference type="SUPFAM" id="SSF57889">
    <property type="entry name" value="Cysteine-rich domain"/>
    <property type="match status" value="1"/>
</dbReference>
<proteinExistence type="predicted"/>
<dbReference type="AlphaFoldDB" id="A0A1R2ASS3"/>
<organism evidence="2 3">
    <name type="scientific">Stentor coeruleus</name>
    <dbReference type="NCBI Taxonomy" id="5963"/>
    <lineage>
        <taxon>Eukaryota</taxon>
        <taxon>Sar</taxon>
        <taxon>Alveolata</taxon>
        <taxon>Ciliophora</taxon>
        <taxon>Postciliodesmatophora</taxon>
        <taxon>Heterotrichea</taxon>
        <taxon>Heterotrichida</taxon>
        <taxon>Stentoridae</taxon>
        <taxon>Stentor</taxon>
    </lineage>
</organism>
<protein>
    <submittedName>
        <fullName evidence="2">Uncharacterized protein</fullName>
    </submittedName>
</protein>
<accession>A0A1R2ASS3</accession>
<name>A0A1R2ASS3_9CILI</name>
<keyword evidence="3" id="KW-1185">Reference proteome</keyword>
<dbReference type="InterPro" id="IPR046349">
    <property type="entry name" value="C1-like_sf"/>
</dbReference>
<dbReference type="OrthoDB" id="938199at2759"/>
<dbReference type="Proteomes" id="UP000187209">
    <property type="component" value="Unassembled WGS sequence"/>
</dbReference>
<evidence type="ECO:0000313" key="2">
    <source>
        <dbReference type="EMBL" id="OMJ67505.1"/>
    </source>
</evidence>
<dbReference type="EMBL" id="MPUH01001484">
    <property type="protein sequence ID" value="OMJ67505.1"/>
    <property type="molecule type" value="Genomic_DNA"/>
</dbReference>
<feature type="region of interest" description="Disordered" evidence="1">
    <location>
        <begin position="1"/>
        <end position="25"/>
    </location>
</feature>
<comment type="caution">
    <text evidence="2">The sequence shown here is derived from an EMBL/GenBank/DDBJ whole genome shotgun (WGS) entry which is preliminary data.</text>
</comment>
<evidence type="ECO:0000313" key="3">
    <source>
        <dbReference type="Proteomes" id="UP000187209"/>
    </source>
</evidence>
<sequence>MGICPSSNAEVKPIAKKNSHSHSGQIYNQKHDLSESYENLQNLSQSQKLMINKELKENADDNVEDEDLSHIKNLQIICQDNDTNEQLKIACPNNHPYKWYTDLSFYYYGQNKGWSWNCILCKEKYSTAGWHCRECSVELCLSCSSSADPSNKLKSPVLCCLRDHKLRWSLSTCAYYQEKKSMKYLFTCFVCKKSYQEPSWNCPLCSFDICLACARDKGLNPPRDLLICTNQHSLKYTNTLDNMIKCSICKDSTNKRVYLCETCNFYMCYACATDRFTEMVGHPGLRCTNSCTNKGKNIYLSICPIEGYRKKSKKLLTCMSCGTLDMKSAYICIKCYQCYCLDCGRLIEEFIEKVVGRKCENKHELDWHNTSCTGDDSYVCSICEKDKICGVFYCSSCMKNYCVKDVVSLNYS</sequence>
<gene>
    <name evidence="2" type="ORF">SteCoe_35307</name>
</gene>